<keyword evidence="2" id="KW-0378">Hydrolase</keyword>
<keyword evidence="2" id="KW-0119">Carbohydrate metabolism</keyword>
<evidence type="ECO:0000313" key="6">
    <source>
        <dbReference type="Proteomes" id="UP000192284"/>
    </source>
</evidence>
<evidence type="ECO:0000259" key="4">
    <source>
        <dbReference type="Pfam" id="PF00934"/>
    </source>
</evidence>
<dbReference type="Pfam" id="PF21526">
    <property type="entry name" value="PGRS"/>
    <property type="match status" value="1"/>
</dbReference>
<dbReference type="Gene3D" id="2.60.120.180">
    <property type="match status" value="1"/>
</dbReference>
<name>A0A1W9ZV39_MYCAN</name>
<dbReference type="PANTHER" id="PTHR34002">
    <property type="entry name" value="BLR1656 PROTEIN"/>
    <property type="match status" value="1"/>
</dbReference>
<feature type="domain" description="PE" evidence="4">
    <location>
        <begin position="5"/>
        <end position="94"/>
    </location>
</feature>
<organism evidence="5 6">
    <name type="scientific">Mycobacterium angelicum</name>
    <dbReference type="NCBI Taxonomy" id="470074"/>
    <lineage>
        <taxon>Bacteria</taxon>
        <taxon>Bacillati</taxon>
        <taxon>Actinomycetota</taxon>
        <taxon>Actinomycetes</taxon>
        <taxon>Mycobacteriales</taxon>
        <taxon>Mycobacteriaceae</taxon>
        <taxon>Mycobacterium</taxon>
    </lineage>
</organism>
<proteinExistence type="inferred from homology"/>
<dbReference type="InterPro" id="IPR002594">
    <property type="entry name" value="GH12"/>
</dbReference>
<dbReference type="AlphaFoldDB" id="A0A1W9ZV39"/>
<dbReference type="GO" id="GO:0008810">
    <property type="term" value="F:cellulase activity"/>
    <property type="evidence" value="ECO:0007669"/>
    <property type="project" value="InterPro"/>
</dbReference>
<keyword evidence="6" id="KW-1185">Reference proteome</keyword>
<keyword evidence="2" id="KW-0326">Glycosidase</keyword>
<dbReference type="RefSeq" id="WP_083113228.1">
    <property type="nucleotide sequence ID" value="NZ_JACKTS010000060.1"/>
</dbReference>
<dbReference type="SUPFAM" id="SSF140459">
    <property type="entry name" value="PE/PPE dimer-like"/>
    <property type="match status" value="1"/>
</dbReference>
<dbReference type="PANTHER" id="PTHR34002:SF9">
    <property type="entry name" value="XYLOGLUCAN-SPECIFIC ENDO-BETA-1,4-GLUCANASE A"/>
    <property type="match status" value="1"/>
</dbReference>
<protein>
    <recommendedName>
        <fullName evidence="4">PE domain-containing protein</fullName>
    </recommendedName>
</protein>
<accession>A0A1W9ZV39</accession>
<dbReference type="Pfam" id="PF01670">
    <property type="entry name" value="Glyco_hydro_12"/>
    <property type="match status" value="1"/>
</dbReference>
<reference evidence="5 6" key="1">
    <citation type="submission" date="2017-02" db="EMBL/GenBank/DDBJ databases">
        <title>The new phylogeny of genus Mycobacterium.</title>
        <authorList>
            <person name="Tortoli E."/>
            <person name="Trovato A."/>
            <person name="Cirillo D.M."/>
        </authorList>
    </citation>
    <scope>NUCLEOTIDE SEQUENCE [LARGE SCALE GENOMIC DNA]</scope>
    <source>
        <strain evidence="5 6">DSM 45057</strain>
    </source>
</reference>
<dbReference type="EMBL" id="MVHE01000013">
    <property type="protein sequence ID" value="ORA21672.1"/>
    <property type="molecule type" value="Genomic_DNA"/>
</dbReference>
<evidence type="ECO:0000256" key="2">
    <source>
        <dbReference type="RuleBase" id="RU361163"/>
    </source>
</evidence>
<sequence length="476" mass="46566">MSYLISAPPVLAAAATDIAELGSALGAANTAAAAQTTGILQAAADEVSAAISSLFNAHAREYQALGAQASAFHAEFVRALTTSAGWYATAEAANASPLQSIAQQALNLVNAPTMAMMGRPLIGDGANATTAGGRGADGGLLYGNGGNGAPGATGLPGGAGGNAGLIGNGGAGGAGGFGAAGGPGGSGGLLVGNGGSGGPGGSAVAGVNGGNPGPGGAGGRPGLFGHVGSDGPAGASSSSPTDPGNPGPGNPPPGGTLISAQFGTTTTTGGYVVQNNAWNNPAGQTIDVSPTGGFTITAINGSAPTNGAPLSYPSIFTGWHYGTGSVGTTLPKQLGSIQTATSSIDFTYPATGTWDAAYDIWLDPTPKTTGVNQQEIMIWFNHQGTIQPVGSPTGNVTINGKSFVVWDGTNGQNNVMSYVATSPIEAWSFDVMDFVDNTRTMEPITDSWYLTSIQAGFEPWNGGVGLAVDSFSANVN</sequence>
<comment type="caution">
    <text evidence="5">The sequence shown here is derived from an EMBL/GenBank/DDBJ whole genome shotgun (WGS) entry which is preliminary data.</text>
</comment>
<evidence type="ECO:0000256" key="1">
    <source>
        <dbReference type="ARBA" id="ARBA00005519"/>
    </source>
</evidence>
<dbReference type="Pfam" id="PF00934">
    <property type="entry name" value="PE"/>
    <property type="match status" value="1"/>
</dbReference>
<dbReference type="InterPro" id="IPR048996">
    <property type="entry name" value="PGRS_rpt"/>
</dbReference>
<dbReference type="InterPro" id="IPR038332">
    <property type="entry name" value="PPE_sf"/>
</dbReference>
<dbReference type="InterPro" id="IPR000084">
    <property type="entry name" value="PE-PGRS_N"/>
</dbReference>
<dbReference type="Gene3D" id="1.10.287.850">
    <property type="entry name" value="HP0062-like domain"/>
    <property type="match status" value="1"/>
</dbReference>
<feature type="compositionally biased region" description="Pro residues" evidence="3">
    <location>
        <begin position="243"/>
        <end position="254"/>
    </location>
</feature>
<dbReference type="Proteomes" id="UP000192284">
    <property type="component" value="Unassembled WGS sequence"/>
</dbReference>
<evidence type="ECO:0000313" key="5">
    <source>
        <dbReference type="EMBL" id="ORA21672.1"/>
    </source>
</evidence>
<keyword evidence="2" id="KW-0624">Polysaccharide degradation</keyword>
<dbReference type="InterPro" id="IPR013320">
    <property type="entry name" value="ConA-like_dom_sf"/>
</dbReference>
<comment type="similarity">
    <text evidence="1 2">Belongs to the glycosyl hydrolase 12 (cellulase H) family.</text>
</comment>
<gene>
    <name evidence="5" type="ORF">BST12_11445</name>
</gene>
<evidence type="ECO:0000256" key="3">
    <source>
        <dbReference type="SAM" id="MobiDB-lite"/>
    </source>
</evidence>
<dbReference type="InterPro" id="IPR013319">
    <property type="entry name" value="GH11/12"/>
</dbReference>
<feature type="region of interest" description="Disordered" evidence="3">
    <location>
        <begin position="202"/>
        <end position="262"/>
    </location>
</feature>
<dbReference type="SUPFAM" id="SSF49899">
    <property type="entry name" value="Concanavalin A-like lectins/glucanases"/>
    <property type="match status" value="1"/>
</dbReference>
<dbReference type="GO" id="GO:0000272">
    <property type="term" value="P:polysaccharide catabolic process"/>
    <property type="evidence" value="ECO:0007669"/>
    <property type="project" value="UniProtKB-KW"/>
</dbReference>
<feature type="compositionally biased region" description="Gly residues" evidence="3">
    <location>
        <begin position="202"/>
        <end position="222"/>
    </location>
</feature>
<feature type="compositionally biased region" description="Low complexity" evidence="3">
    <location>
        <begin position="229"/>
        <end position="242"/>
    </location>
</feature>